<dbReference type="Proteomes" id="UP000654471">
    <property type="component" value="Unassembled WGS sequence"/>
</dbReference>
<dbReference type="RefSeq" id="WP_189300783.1">
    <property type="nucleotide sequence ID" value="NZ_BMRP01000010.1"/>
</dbReference>
<dbReference type="PANTHER" id="PTHR41368:SF1">
    <property type="entry name" value="PROTEIN YGHO"/>
    <property type="match status" value="1"/>
</dbReference>
<evidence type="ECO:0000313" key="1">
    <source>
        <dbReference type="EMBL" id="GGU65843.1"/>
    </source>
</evidence>
<keyword evidence="2" id="KW-1185">Reference proteome</keyword>
<gene>
    <name evidence="1" type="ORF">GCM10010211_33850</name>
</gene>
<dbReference type="PANTHER" id="PTHR41368">
    <property type="entry name" value="PROTEIN YGHO"/>
    <property type="match status" value="1"/>
</dbReference>
<protein>
    <recommendedName>
        <fullName evidence="3">N-acetyltransferase</fullName>
    </recommendedName>
</protein>
<dbReference type="SUPFAM" id="SSF55729">
    <property type="entry name" value="Acyl-CoA N-acyltransferases (Nat)"/>
    <property type="match status" value="1"/>
</dbReference>
<dbReference type="InterPro" id="IPR016181">
    <property type="entry name" value="Acyl_CoA_acyltransferase"/>
</dbReference>
<organism evidence="1 2">
    <name type="scientific">Streptomyces albospinus</name>
    <dbReference type="NCBI Taxonomy" id="285515"/>
    <lineage>
        <taxon>Bacteria</taxon>
        <taxon>Bacillati</taxon>
        <taxon>Actinomycetota</taxon>
        <taxon>Actinomycetes</taxon>
        <taxon>Kitasatosporales</taxon>
        <taxon>Streptomycetaceae</taxon>
        <taxon>Streptomyces</taxon>
    </lineage>
</organism>
<sequence>MDRTYDAALIEVRPVENRADLSAFIEFPYELHSGEPLWVPPLRSEQRRMLNRRSHPFFDFGAAEFLLARVGKRVVGRIAAVHNPRHGPDRDPQRDTRQGCFGFFECVDDVAVAGALFDAAASWLRRRQLTSVLGPVSFSTNYECGILIDGFDRRPTIQMPYNPRCSPELPAACGLSPATDMAAWDAPAPFHDIAAIQRLTRCAARRHDVRVRPLNLRDFAAETALIG</sequence>
<dbReference type="InterPro" id="IPR039968">
    <property type="entry name" value="BcerS-like"/>
</dbReference>
<comment type="caution">
    <text evidence="1">The sequence shown here is derived from an EMBL/GenBank/DDBJ whole genome shotgun (WGS) entry which is preliminary data.</text>
</comment>
<name>A0ABQ2V6A8_9ACTN</name>
<evidence type="ECO:0008006" key="3">
    <source>
        <dbReference type="Google" id="ProtNLM"/>
    </source>
</evidence>
<evidence type="ECO:0000313" key="2">
    <source>
        <dbReference type="Proteomes" id="UP000654471"/>
    </source>
</evidence>
<reference evidence="2" key="1">
    <citation type="journal article" date="2019" name="Int. J. Syst. Evol. Microbiol.">
        <title>The Global Catalogue of Microorganisms (GCM) 10K type strain sequencing project: providing services to taxonomists for standard genome sequencing and annotation.</title>
        <authorList>
            <consortium name="The Broad Institute Genomics Platform"/>
            <consortium name="The Broad Institute Genome Sequencing Center for Infectious Disease"/>
            <person name="Wu L."/>
            <person name="Ma J."/>
        </authorList>
    </citation>
    <scope>NUCLEOTIDE SEQUENCE [LARGE SCALE GENOMIC DNA]</scope>
    <source>
        <strain evidence="2">JCM 3399</strain>
    </source>
</reference>
<dbReference type="EMBL" id="BMRP01000010">
    <property type="protein sequence ID" value="GGU65843.1"/>
    <property type="molecule type" value="Genomic_DNA"/>
</dbReference>
<accession>A0ABQ2V6A8</accession>
<proteinExistence type="predicted"/>